<reference evidence="1" key="1">
    <citation type="journal article" date="2012" name="Nature">
        <title>The oyster genome reveals stress adaptation and complexity of shell formation.</title>
        <authorList>
            <person name="Zhang G."/>
            <person name="Fang X."/>
            <person name="Guo X."/>
            <person name="Li L."/>
            <person name="Luo R."/>
            <person name="Xu F."/>
            <person name="Yang P."/>
            <person name="Zhang L."/>
            <person name="Wang X."/>
            <person name="Qi H."/>
            <person name="Xiong Z."/>
            <person name="Que H."/>
            <person name="Xie Y."/>
            <person name="Holland P.W."/>
            <person name="Paps J."/>
            <person name="Zhu Y."/>
            <person name="Wu F."/>
            <person name="Chen Y."/>
            <person name="Wang J."/>
            <person name="Peng C."/>
            <person name="Meng J."/>
            <person name="Yang L."/>
            <person name="Liu J."/>
            <person name="Wen B."/>
            <person name="Zhang N."/>
            <person name="Huang Z."/>
            <person name="Zhu Q."/>
            <person name="Feng Y."/>
            <person name="Mount A."/>
            <person name="Hedgecock D."/>
            <person name="Xu Z."/>
            <person name="Liu Y."/>
            <person name="Domazet-Loso T."/>
            <person name="Du Y."/>
            <person name="Sun X."/>
            <person name="Zhang S."/>
            <person name="Liu B."/>
            <person name="Cheng P."/>
            <person name="Jiang X."/>
            <person name="Li J."/>
            <person name="Fan D."/>
            <person name="Wang W."/>
            <person name="Fu W."/>
            <person name="Wang T."/>
            <person name="Wang B."/>
            <person name="Zhang J."/>
            <person name="Peng Z."/>
            <person name="Li Y."/>
            <person name="Li N."/>
            <person name="Wang J."/>
            <person name="Chen M."/>
            <person name="He Y."/>
            <person name="Tan F."/>
            <person name="Song X."/>
            <person name="Zheng Q."/>
            <person name="Huang R."/>
            <person name="Yang H."/>
            <person name="Du X."/>
            <person name="Chen L."/>
            <person name="Yang M."/>
            <person name="Gaffney P.M."/>
            <person name="Wang S."/>
            <person name="Luo L."/>
            <person name="She Z."/>
            <person name="Ming Y."/>
            <person name="Huang W."/>
            <person name="Zhang S."/>
            <person name="Huang B."/>
            <person name="Zhang Y."/>
            <person name="Qu T."/>
            <person name="Ni P."/>
            <person name="Miao G."/>
            <person name="Wang J."/>
            <person name="Wang Q."/>
            <person name="Steinberg C.E."/>
            <person name="Wang H."/>
            <person name="Li N."/>
            <person name="Qian L."/>
            <person name="Zhang G."/>
            <person name="Li Y."/>
            <person name="Yang H."/>
            <person name="Liu X."/>
            <person name="Wang J."/>
            <person name="Yin Y."/>
            <person name="Wang J."/>
        </authorList>
    </citation>
    <scope>NUCLEOTIDE SEQUENCE [LARGE SCALE GENOMIC DNA]</scope>
    <source>
        <strain evidence="1">05x7-T-G4-1.051#20</strain>
    </source>
</reference>
<dbReference type="EMBL" id="JH817097">
    <property type="protein sequence ID" value="EKC38130.1"/>
    <property type="molecule type" value="Genomic_DNA"/>
</dbReference>
<dbReference type="InParanoid" id="K1RAA6"/>
<dbReference type="HOGENOM" id="CLU_2742514_0_0_1"/>
<protein>
    <submittedName>
        <fullName evidence="1">Uncharacterized protein</fullName>
    </submittedName>
</protein>
<sequence length="71" mass="7669">MKHHNLFKYKSNAGGGSLEATVITPASLTSNDRPRAHDRLLLSLTANTTRYVKAAAPPQRGDNPTTAIKKP</sequence>
<evidence type="ECO:0000313" key="1">
    <source>
        <dbReference type="EMBL" id="EKC38130.1"/>
    </source>
</evidence>
<accession>K1RAA6</accession>
<dbReference type="AlphaFoldDB" id="K1RAA6"/>
<proteinExistence type="predicted"/>
<name>K1RAA6_MAGGI</name>
<gene>
    <name evidence="1" type="ORF">CGI_10019294</name>
</gene>
<organism evidence="1">
    <name type="scientific">Magallana gigas</name>
    <name type="common">Pacific oyster</name>
    <name type="synonym">Crassostrea gigas</name>
    <dbReference type="NCBI Taxonomy" id="29159"/>
    <lineage>
        <taxon>Eukaryota</taxon>
        <taxon>Metazoa</taxon>
        <taxon>Spiralia</taxon>
        <taxon>Lophotrochozoa</taxon>
        <taxon>Mollusca</taxon>
        <taxon>Bivalvia</taxon>
        <taxon>Autobranchia</taxon>
        <taxon>Pteriomorphia</taxon>
        <taxon>Ostreida</taxon>
        <taxon>Ostreoidea</taxon>
        <taxon>Ostreidae</taxon>
        <taxon>Magallana</taxon>
    </lineage>
</organism>